<dbReference type="NCBIfam" id="TIGR00254">
    <property type="entry name" value="GGDEF"/>
    <property type="match status" value="1"/>
</dbReference>
<dbReference type="AlphaFoldDB" id="A0A3A3YZ77"/>
<reference evidence="5 6" key="1">
    <citation type="submission" date="2018-09" db="EMBL/GenBank/DDBJ databases">
        <title>YIM 75000 draft genome.</title>
        <authorList>
            <person name="Tang S."/>
            <person name="Feng Y."/>
        </authorList>
    </citation>
    <scope>NUCLEOTIDE SEQUENCE [LARGE SCALE GENOMIC DNA]</scope>
    <source>
        <strain evidence="5 6">YIM 75000</strain>
    </source>
</reference>
<dbReference type="InterPro" id="IPR000160">
    <property type="entry name" value="GGDEF_dom"/>
</dbReference>
<dbReference type="PROSITE" id="PS50887">
    <property type="entry name" value="GGDEF"/>
    <property type="match status" value="1"/>
</dbReference>
<dbReference type="InterPro" id="IPR001633">
    <property type="entry name" value="EAL_dom"/>
</dbReference>
<dbReference type="OrthoDB" id="23692at2"/>
<feature type="transmembrane region" description="Helical" evidence="2">
    <location>
        <begin position="109"/>
        <end position="127"/>
    </location>
</feature>
<dbReference type="CDD" id="cd01948">
    <property type="entry name" value="EAL"/>
    <property type="match status" value="1"/>
</dbReference>
<dbReference type="InterPro" id="IPR043128">
    <property type="entry name" value="Rev_trsase/Diguanyl_cyclase"/>
</dbReference>
<dbReference type="SMART" id="SM00052">
    <property type="entry name" value="EAL"/>
    <property type="match status" value="1"/>
</dbReference>
<dbReference type="PANTHER" id="PTHR44757">
    <property type="entry name" value="DIGUANYLATE CYCLASE DGCP"/>
    <property type="match status" value="1"/>
</dbReference>
<evidence type="ECO:0000256" key="2">
    <source>
        <dbReference type="SAM" id="Phobius"/>
    </source>
</evidence>
<dbReference type="SUPFAM" id="SSF55073">
    <property type="entry name" value="Nucleotide cyclase"/>
    <property type="match status" value="1"/>
</dbReference>
<dbReference type="PANTHER" id="PTHR44757:SF2">
    <property type="entry name" value="BIOFILM ARCHITECTURE MAINTENANCE PROTEIN MBAA"/>
    <property type="match status" value="1"/>
</dbReference>
<evidence type="ECO:0000313" key="6">
    <source>
        <dbReference type="Proteomes" id="UP000265614"/>
    </source>
</evidence>
<evidence type="ECO:0000259" key="3">
    <source>
        <dbReference type="PROSITE" id="PS50883"/>
    </source>
</evidence>
<keyword evidence="2" id="KW-0812">Transmembrane</keyword>
<evidence type="ECO:0000259" key="4">
    <source>
        <dbReference type="PROSITE" id="PS50887"/>
    </source>
</evidence>
<keyword evidence="2" id="KW-0472">Membrane</keyword>
<keyword evidence="2" id="KW-1133">Transmembrane helix</keyword>
<evidence type="ECO:0000256" key="1">
    <source>
        <dbReference type="SAM" id="MobiDB-lite"/>
    </source>
</evidence>
<dbReference type="InterPro" id="IPR035919">
    <property type="entry name" value="EAL_sf"/>
</dbReference>
<accession>A0A3A3YZ77</accession>
<dbReference type="InterPro" id="IPR029787">
    <property type="entry name" value="Nucleotide_cyclase"/>
</dbReference>
<comment type="caution">
    <text evidence="5">The sequence shown here is derived from an EMBL/GenBank/DDBJ whole genome shotgun (WGS) entry which is preliminary data.</text>
</comment>
<dbReference type="Gene3D" id="3.30.70.270">
    <property type="match status" value="1"/>
</dbReference>
<feature type="region of interest" description="Disordered" evidence="1">
    <location>
        <begin position="637"/>
        <end position="657"/>
    </location>
</feature>
<feature type="domain" description="EAL" evidence="3">
    <location>
        <begin position="380"/>
        <end position="634"/>
    </location>
</feature>
<dbReference type="CDD" id="cd01949">
    <property type="entry name" value="GGDEF"/>
    <property type="match status" value="1"/>
</dbReference>
<keyword evidence="6" id="KW-1185">Reference proteome</keyword>
<dbReference type="Pfam" id="PF00990">
    <property type="entry name" value="GGDEF"/>
    <property type="match status" value="1"/>
</dbReference>
<evidence type="ECO:0000313" key="5">
    <source>
        <dbReference type="EMBL" id="RJK96122.1"/>
    </source>
</evidence>
<gene>
    <name evidence="5" type="ORF">D5H78_10030</name>
</gene>
<dbReference type="PROSITE" id="PS50883">
    <property type="entry name" value="EAL"/>
    <property type="match status" value="1"/>
</dbReference>
<protein>
    <submittedName>
        <fullName evidence="5">EAL domain-containing protein</fullName>
    </submittedName>
</protein>
<feature type="domain" description="GGDEF" evidence="4">
    <location>
        <begin position="239"/>
        <end position="371"/>
    </location>
</feature>
<proteinExistence type="predicted"/>
<dbReference type="SUPFAM" id="SSF141868">
    <property type="entry name" value="EAL domain-like"/>
    <property type="match status" value="1"/>
</dbReference>
<name>A0A3A3YZ77_9ACTN</name>
<dbReference type="SMART" id="SM00267">
    <property type="entry name" value="GGDEF"/>
    <property type="match status" value="1"/>
</dbReference>
<feature type="transmembrane region" description="Helical" evidence="2">
    <location>
        <begin position="38"/>
        <end position="57"/>
    </location>
</feature>
<dbReference type="Pfam" id="PF00563">
    <property type="entry name" value="EAL"/>
    <property type="match status" value="1"/>
</dbReference>
<dbReference type="InterPro" id="IPR052155">
    <property type="entry name" value="Biofilm_reg_signaling"/>
</dbReference>
<dbReference type="EMBL" id="QZEZ01000004">
    <property type="protein sequence ID" value="RJK96122.1"/>
    <property type="molecule type" value="Genomic_DNA"/>
</dbReference>
<feature type="transmembrane region" description="Helical" evidence="2">
    <location>
        <begin position="185"/>
        <end position="206"/>
    </location>
</feature>
<organism evidence="5 6">
    <name type="scientific">Vallicoccus soli</name>
    <dbReference type="NCBI Taxonomy" id="2339232"/>
    <lineage>
        <taxon>Bacteria</taxon>
        <taxon>Bacillati</taxon>
        <taxon>Actinomycetota</taxon>
        <taxon>Actinomycetes</taxon>
        <taxon>Motilibacterales</taxon>
        <taxon>Vallicoccaceae</taxon>
        <taxon>Vallicoccus</taxon>
    </lineage>
</organism>
<dbReference type="Gene3D" id="3.20.20.450">
    <property type="entry name" value="EAL domain"/>
    <property type="match status" value="1"/>
</dbReference>
<feature type="transmembrane region" description="Helical" evidence="2">
    <location>
        <begin position="77"/>
        <end position="97"/>
    </location>
</feature>
<sequence length="657" mass="68946">MSGVDRTGVVARRLGAVVALLPEGRLLPEEVWRRRHAAIVRLALVQAVLLAVAALVLEERSVVPGSGAAGAASGLGWLHALHVLAAPLLVALPLPLARAEHLGRKLRGGAAATSLFTASAVLVHLASGTTEAHFHFFVMVGVVALYQDWVPFGVGLAITVGHHGALGSLHPREVYGTEAAVRDPWLWALVHGGFVLAASAAHLASWRLNEQQGLRDPLTGLANRTMLGEVLAHRLRRPGPVSVLFIDLDDFKDVNDSRGHAAGDLLLRAVADRLRGCARGSDVVARLGGDEFAVVVGADPATARWVGERVLRALGDPVHVDGRQLYVGASVGVADTATSGERSAEVLLRNADLAMYLAKAAGKHRLAAFADGMDRAVREKADLTADLARALAEGQLAVHYQPTVLLGDGTATGFEALLRWHHPERGLVPPDEFVPLAEETAHIHAIGAWVLRTAVRQAARWSVAAGRPVGMAVNLSPRQLGDDEVLTVVAGALAETGLAPQQLTLEVTEGVLVRDVDAAAERLAGLRAMGVRIAIDDFGTGYAGLSYLRRLPVDTVKIDRSFVSGLAAGGDAAALVSSIVELARGLGLDVVAEGVETEAQASVLRDLRCHRAQGFLYARPLPVADVERSGLVPGLARPSEHAGAATTSNCPEGAHVS</sequence>
<dbReference type="Proteomes" id="UP000265614">
    <property type="component" value="Unassembled WGS sequence"/>
</dbReference>